<comment type="caution">
    <text evidence="1">The sequence shown here is derived from an EMBL/GenBank/DDBJ whole genome shotgun (WGS) entry which is preliminary data.</text>
</comment>
<reference evidence="1" key="1">
    <citation type="submission" date="2020-05" db="EMBL/GenBank/DDBJ databases">
        <title>Large-scale comparative analyses of tick genomes elucidate their genetic diversity and vector capacities.</title>
        <authorList>
            <person name="Jia N."/>
            <person name="Wang J."/>
            <person name="Shi W."/>
            <person name="Du L."/>
            <person name="Sun Y."/>
            <person name="Zhan W."/>
            <person name="Jiang J."/>
            <person name="Wang Q."/>
            <person name="Zhang B."/>
            <person name="Ji P."/>
            <person name="Sakyi L.B."/>
            <person name="Cui X."/>
            <person name="Yuan T."/>
            <person name="Jiang B."/>
            <person name="Yang W."/>
            <person name="Lam T.T.-Y."/>
            <person name="Chang Q."/>
            <person name="Ding S."/>
            <person name="Wang X."/>
            <person name="Zhu J."/>
            <person name="Ruan X."/>
            <person name="Zhao L."/>
            <person name="Wei J."/>
            <person name="Que T."/>
            <person name="Du C."/>
            <person name="Cheng J."/>
            <person name="Dai P."/>
            <person name="Han X."/>
            <person name="Huang E."/>
            <person name="Gao Y."/>
            <person name="Liu J."/>
            <person name="Shao H."/>
            <person name="Ye R."/>
            <person name="Li L."/>
            <person name="Wei W."/>
            <person name="Wang X."/>
            <person name="Wang C."/>
            <person name="Yang T."/>
            <person name="Huo Q."/>
            <person name="Li W."/>
            <person name="Guo W."/>
            <person name="Chen H."/>
            <person name="Zhou L."/>
            <person name="Ni X."/>
            <person name="Tian J."/>
            <person name="Zhou Y."/>
            <person name="Sheng Y."/>
            <person name="Liu T."/>
            <person name="Pan Y."/>
            <person name="Xia L."/>
            <person name="Li J."/>
            <person name="Zhao F."/>
            <person name="Cao W."/>
        </authorList>
    </citation>
    <scope>NUCLEOTIDE SEQUENCE</scope>
    <source>
        <strain evidence="1">Hyas-2018</strain>
    </source>
</reference>
<keyword evidence="2" id="KW-1185">Reference proteome</keyword>
<evidence type="ECO:0000313" key="1">
    <source>
        <dbReference type="EMBL" id="KAH6932529.1"/>
    </source>
</evidence>
<organism evidence="1 2">
    <name type="scientific">Hyalomma asiaticum</name>
    <name type="common">Tick</name>
    <dbReference type="NCBI Taxonomy" id="266040"/>
    <lineage>
        <taxon>Eukaryota</taxon>
        <taxon>Metazoa</taxon>
        <taxon>Ecdysozoa</taxon>
        <taxon>Arthropoda</taxon>
        <taxon>Chelicerata</taxon>
        <taxon>Arachnida</taxon>
        <taxon>Acari</taxon>
        <taxon>Parasitiformes</taxon>
        <taxon>Ixodida</taxon>
        <taxon>Ixodoidea</taxon>
        <taxon>Ixodidae</taxon>
        <taxon>Hyalomminae</taxon>
        <taxon>Hyalomma</taxon>
    </lineage>
</organism>
<proteinExistence type="predicted"/>
<name>A0ACB7SIN7_HYAAI</name>
<dbReference type="EMBL" id="CM023484">
    <property type="protein sequence ID" value="KAH6932529.1"/>
    <property type="molecule type" value="Genomic_DNA"/>
</dbReference>
<gene>
    <name evidence="1" type="ORF">HPB50_007168</name>
</gene>
<accession>A0ACB7SIN7</accession>
<sequence length="93" mass="10300">MKSKARTEKGDQAKPDRRVVVVPYAHHLSHRLKETAAKCGVPVLLSAPEKLSRMCPPVDNREHNRPGCTKKYADPIVTCSTGVVYRISLSFGN</sequence>
<protein>
    <submittedName>
        <fullName evidence="1">Uncharacterized protein</fullName>
    </submittedName>
</protein>
<dbReference type="Proteomes" id="UP000821845">
    <property type="component" value="Chromosome 4"/>
</dbReference>
<evidence type="ECO:0000313" key="2">
    <source>
        <dbReference type="Proteomes" id="UP000821845"/>
    </source>
</evidence>